<keyword evidence="2" id="KW-1185">Reference proteome</keyword>
<protein>
    <submittedName>
        <fullName evidence="1">Uncharacterized protein</fullName>
    </submittedName>
</protein>
<evidence type="ECO:0000313" key="1">
    <source>
        <dbReference type="EMBL" id="RYC10142.1"/>
    </source>
</evidence>
<organism evidence="1 2">
    <name type="scientific">Ciceribacter ferrooxidans</name>
    <dbReference type="NCBI Taxonomy" id="2509717"/>
    <lineage>
        <taxon>Bacteria</taxon>
        <taxon>Pseudomonadati</taxon>
        <taxon>Pseudomonadota</taxon>
        <taxon>Alphaproteobacteria</taxon>
        <taxon>Hyphomicrobiales</taxon>
        <taxon>Rhizobiaceae</taxon>
        <taxon>Ciceribacter</taxon>
    </lineage>
</organism>
<dbReference type="RefSeq" id="WP_129333534.1">
    <property type="nucleotide sequence ID" value="NZ_SDVB01000253.1"/>
</dbReference>
<reference evidence="1 2" key="1">
    <citation type="submission" date="2019-01" db="EMBL/GenBank/DDBJ databases">
        <authorList>
            <person name="Deng T."/>
        </authorList>
    </citation>
    <scope>NUCLEOTIDE SEQUENCE [LARGE SCALE GENOMIC DNA]</scope>
    <source>
        <strain evidence="1 2">F8825</strain>
    </source>
</reference>
<evidence type="ECO:0000313" key="2">
    <source>
        <dbReference type="Proteomes" id="UP000291088"/>
    </source>
</evidence>
<name>A0A4Q2SWA5_9HYPH</name>
<gene>
    <name evidence="1" type="ORF">EUU22_18925</name>
</gene>
<dbReference type="Proteomes" id="UP000291088">
    <property type="component" value="Unassembled WGS sequence"/>
</dbReference>
<accession>A0A4Q2SWA5</accession>
<comment type="caution">
    <text evidence="1">The sequence shown here is derived from an EMBL/GenBank/DDBJ whole genome shotgun (WGS) entry which is preliminary data.</text>
</comment>
<sequence>MTTHIEITGTHAPFENGHRIAVTKHAGSMQVGIDKQYNALIAEFRSGSPVLVDAAGLQVCGPIDIDGARGLARSVLSGDPRAITGPQTTLSLALALFHVLDTLDFADANFVTGCDWEEAEEEDVSHG</sequence>
<proteinExistence type="predicted"/>
<dbReference type="EMBL" id="SDVB01000253">
    <property type="protein sequence ID" value="RYC10142.1"/>
    <property type="molecule type" value="Genomic_DNA"/>
</dbReference>
<dbReference type="AlphaFoldDB" id="A0A4Q2SWA5"/>